<evidence type="ECO:0000256" key="1">
    <source>
        <dbReference type="ARBA" id="ARBA00010617"/>
    </source>
</evidence>
<keyword evidence="10" id="KW-1185">Reference proteome</keyword>
<evidence type="ECO:0000256" key="4">
    <source>
        <dbReference type="ARBA" id="ARBA00023002"/>
    </source>
</evidence>
<keyword evidence="3 7" id="KW-0479">Metal-binding</keyword>
<dbReference type="PROSITE" id="PS00086">
    <property type="entry name" value="CYTOCHROME_P450"/>
    <property type="match status" value="1"/>
</dbReference>
<proteinExistence type="inferred from homology"/>
<dbReference type="GO" id="GO:0004497">
    <property type="term" value="F:monooxygenase activity"/>
    <property type="evidence" value="ECO:0007669"/>
    <property type="project" value="UniProtKB-KW"/>
</dbReference>
<keyword evidence="6 8" id="KW-0503">Monooxygenase</keyword>
<dbReference type="InterPro" id="IPR017972">
    <property type="entry name" value="Cyt_P450_CS"/>
</dbReference>
<gene>
    <name evidence="9" type="ORF">Goshw_001789</name>
</gene>
<comment type="cofactor">
    <cofactor evidence="7">
        <name>heme</name>
        <dbReference type="ChEBI" id="CHEBI:30413"/>
    </cofactor>
</comment>
<evidence type="ECO:0000256" key="8">
    <source>
        <dbReference type="RuleBase" id="RU000461"/>
    </source>
</evidence>
<keyword evidence="4 8" id="KW-0560">Oxidoreductase</keyword>
<dbReference type="GO" id="GO:0005506">
    <property type="term" value="F:iron ion binding"/>
    <property type="evidence" value="ECO:0007669"/>
    <property type="project" value="InterPro"/>
</dbReference>
<dbReference type="Gene3D" id="1.10.630.10">
    <property type="entry name" value="Cytochrome P450"/>
    <property type="match status" value="1"/>
</dbReference>
<dbReference type="EMBL" id="JABFAF010000001">
    <property type="protein sequence ID" value="MBA0846421.1"/>
    <property type="molecule type" value="Genomic_DNA"/>
</dbReference>
<reference evidence="9 10" key="1">
    <citation type="journal article" date="2019" name="Genome Biol. Evol.">
        <title>Insights into the evolution of the New World diploid cottons (Gossypium, subgenus Houzingenia) based on genome sequencing.</title>
        <authorList>
            <person name="Grover C.E."/>
            <person name="Arick M.A. 2nd"/>
            <person name="Thrash A."/>
            <person name="Conover J.L."/>
            <person name="Sanders W.S."/>
            <person name="Peterson D.G."/>
            <person name="Frelichowski J.E."/>
            <person name="Scheffler J.A."/>
            <person name="Scheffler B.E."/>
            <person name="Wendel J.F."/>
        </authorList>
    </citation>
    <scope>NUCLEOTIDE SEQUENCE [LARGE SCALE GENOMIC DNA]</scope>
    <source>
        <strain evidence="9">1</strain>
        <tissue evidence="9">Leaf</tissue>
    </source>
</reference>
<organism evidence="9 10">
    <name type="scientific">Gossypium schwendimanii</name>
    <name type="common">Cotton</name>
    <dbReference type="NCBI Taxonomy" id="34291"/>
    <lineage>
        <taxon>Eukaryota</taxon>
        <taxon>Viridiplantae</taxon>
        <taxon>Streptophyta</taxon>
        <taxon>Embryophyta</taxon>
        <taxon>Tracheophyta</taxon>
        <taxon>Spermatophyta</taxon>
        <taxon>Magnoliopsida</taxon>
        <taxon>eudicotyledons</taxon>
        <taxon>Gunneridae</taxon>
        <taxon>Pentapetalae</taxon>
        <taxon>rosids</taxon>
        <taxon>malvids</taxon>
        <taxon>Malvales</taxon>
        <taxon>Malvaceae</taxon>
        <taxon>Malvoideae</taxon>
        <taxon>Gossypium</taxon>
    </lineage>
</organism>
<evidence type="ECO:0000313" key="9">
    <source>
        <dbReference type="EMBL" id="MBA0846421.1"/>
    </source>
</evidence>
<dbReference type="InterPro" id="IPR002401">
    <property type="entry name" value="Cyt_P450_E_grp-I"/>
</dbReference>
<comment type="caution">
    <text evidence="9">The sequence shown here is derived from an EMBL/GenBank/DDBJ whole genome shotgun (WGS) entry which is preliminary data.</text>
</comment>
<dbReference type="InterPro" id="IPR001128">
    <property type="entry name" value="Cyt_P450"/>
</dbReference>
<dbReference type="GO" id="GO:0020037">
    <property type="term" value="F:heme binding"/>
    <property type="evidence" value="ECO:0007669"/>
    <property type="project" value="InterPro"/>
</dbReference>
<dbReference type="SUPFAM" id="SSF48264">
    <property type="entry name" value="Cytochrome P450"/>
    <property type="match status" value="1"/>
</dbReference>
<dbReference type="PRINTS" id="PR00385">
    <property type="entry name" value="P450"/>
</dbReference>
<dbReference type="OrthoDB" id="507451at2759"/>
<dbReference type="PANTHER" id="PTHR47947">
    <property type="entry name" value="CYTOCHROME P450 82C3-RELATED"/>
    <property type="match status" value="1"/>
</dbReference>
<name>A0A7J9KJ73_GOSSC</name>
<evidence type="ECO:0000256" key="2">
    <source>
        <dbReference type="ARBA" id="ARBA00022617"/>
    </source>
</evidence>
<dbReference type="PANTHER" id="PTHR47947:SF25">
    <property type="entry name" value="DIMETHYLNONATRIENE SYNTHASE"/>
    <property type="match status" value="1"/>
</dbReference>
<protein>
    <recommendedName>
        <fullName evidence="11">Cytochrome P450</fullName>
    </recommendedName>
</protein>
<dbReference type="AlphaFoldDB" id="A0A7J9KJ73"/>
<evidence type="ECO:0008006" key="11">
    <source>
        <dbReference type="Google" id="ProtNLM"/>
    </source>
</evidence>
<feature type="binding site" description="axial binding residue" evidence="7">
    <location>
        <position position="118"/>
    </location>
    <ligand>
        <name>heme</name>
        <dbReference type="ChEBI" id="CHEBI:30413"/>
    </ligand>
    <ligandPart>
        <name>Fe</name>
        <dbReference type="ChEBI" id="CHEBI:18248"/>
    </ligandPart>
</feature>
<keyword evidence="5 7" id="KW-0408">Iron</keyword>
<dbReference type="Proteomes" id="UP000593576">
    <property type="component" value="Unassembled WGS sequence"/>
</dbReference>
<dbReference type="PRINTS" id="PR00463">
    <property type="entry name" value="EP450I"/>
</dbReference>
<comment type="similarity">
    <text evidence="1 8">Belongs to the cytochrome P450 family.</text>
</comment>
<sequence>MAAQQELDHHVGRDRWVEESDIHNLKYLQAIVKETLRLYPPGPITGIREAMQDCKIVGYDVPKGTRLVVNIWKLQRDQRVWENADEFRPERFMTTYVGLDFRGQNFEYIPFSSGRRSCPGITFGLQLVHLTVAKLIQGFDIKTAEGMAVDMKEGVGLDLPKLNPLDVVLSPRLRMELYECLDDMNEN</sequence>
<evidence type="ECO:0000256" key="6">
    <source>
        <dbReference type="ARBA" id="ARBA00023033"/>
    </source>
</evidence>
<dbReference type="InterPro" id="IPR036396">
    <property type="entry name" value="Cyt_P450_sf"/>
</dbReference>
<keyword evidence="2 7" id="KW-0349">Heme</keyword>
<dbReference type="InterPro" id="IPR050651">
    <property type="entry name" value="Plant_Cytochrome_P450_Monoox"/>
</dbReference>
<evidence type="ECO:0000313" key="10">
    <source>
        <dbReference type="Proteomes" id="UP000593576"/>
    </source>
</evidence>
<evidence type="ECO:0000256" key="7">
    <source>
        <dbReference type="PIRSR" id="PIRSR602401-1"/>
    </source>
</evidence>
<dbReference type="GO" id="GO:0016705">
    <property type="term" value="F:oxidoreductase activity, acting on paired donors, with incorporation or reduction of molecular oxygen"/>
    <property type="evidence" value="ECO:0007669"/>
    <property type="project" value="InterPro"/>
</dbReference>
<dbReference type="GO" id="GO:0046246">
    <property type="term" value="P:terpene biosynthetic process"/>
    <property type="evidence" value="ECO:0007669"/>
    <property type="project" value="TreeGrafter"/>
</dbReference>
<evidence type="ECO:0000256" key="3">
    <source>
        <dbReference type="ARBA" id="ARBA00022723"/>
    </source>
</evidence>
<accession>A0A7J9KJ73</accession>
<dbReference type="Pfam" id="PF00067">
    <property type="entry name" value="p450"/>
    <property type="match status" value="1"/>
</dbReference>
<evidence type="ECO:0000256" key="5">
    <source>
        <dbReference type="ARBA" id="ARBA00023004"/>
    </source>
</evidence>